<evidence type="ECO:0000313" key="14">
    <source>
        <dbReference type="Proteomes" id="UP000000707"/>
    </source>
</evidence>
<dbReference type="AlphaFoldDB" id="G3B647"/>
<dbReference type="PROSITE" id="PS51847">
    <property type="entry name" value="SMP"/>
    <property type="match status" value="1"/>
</dbReference>
<dbReference type="GO" id="GO:0032865">
    <property type="term" value="C:ERMES complex"/>
    <property type="evidence" value="ECO:0007669"/>
    <property type="project" value="UniProtKB-UniRule"/>
</dbReference>
<evidence type="ECO:0000256" key="10">
    <source>
        <dbReference type="HAMAP-Rule" id="MF_03105"/>
    </source>
</evidence>
<dbReference type="InterPro" id="IPR058825">
    <property type="entry name" value="MDM34_N"/>
</dbReference>
<keyword evidence="2" id="KW-0813">Transport</keyword>
<dbReference type="PANTHER" id="PTHR28185">
    <property type="entry name" value="MITOCHONDRIAL DISTRIBUTION AND MORPHOLOGY PROTEIN 34"/>
    <property type="match status" value="1"/>
</dbReference>
<keyword evidence="6" id="KW-0445">Lipid transport</keyword>
<evidence type="ECO:0000256" key="2">
    <source>
        <dbReference type="ARBA" id="ARBA00022448"/>
    </source>
</evidence>
<organism evidence="14">
    <name type="scientific">Candida tenuis (strain ATCC 10573 / BCRC 21748 / CBS 615 / JCM 9827 / NBRC 10315 / NRRL Y-1498 / VKM Y-70)</name>
    <name type="common">Yeast</name>
    <name type="synonym">Yamadazyma tenuis</name>
    <dbReference type="NCBI Taxonomy" id="590646"/>
    <lineage>
        <taxon>Eukaryota</taxon>
        <taxon>Fungi</taxon>
        <taxon>Dikarya</taxon>
        <taxon>Ascomycota</taxon>
        <taxon>Saccharomycotina</taxon>
        <taxon>Pichiomycetes</taxon>
        <taxon>Debaryomycetaceae</taxon>
        <taxon>Yamadazyma</taxon>
    </lineage>
</organism>
<comment type="function">
    <text evidence="10">Component of the ERMES/MDM complex, which serves as a molecular tether to connect the endoplasmic reticulum (ER) and mitochondria. Components of this complex are involved in the control of mitochondrial shape and protein biogenesis, and function in nonvesicular lipid trafficking between the ER and mitochondria. MDM34 is required for the interaction of the ER-resident membrane protein MMM1 and the outer mitochondrial membrane-resident beta-barrel protein MDM10.</text>
</comment>
<accession>G3B647</accession>
<dbReference type="HAMAP" id="MF_03105">
    <property type="entry name" value="Mdm34"/>
    <property type="match status" value="1"/>
</dbReference>
<evidence type="ECO:0000256" key="9">
    <source>
        <dbReference type="ARBA" id="ARBA00023136"/>
    </source>
</evidence>
<keyword evidence="5 10" id="KW-1000">Mitochondrion outer membrane</keyword>
<evidence type="ECO:0000256" key="8">
    <source>
        <dbReference type="ARBA" id="ARBA00023128"/>
    </source>
</evidence>
<dbReference type="GO" id="GO:0015914">
    <property type="term" value="P:phospholipid transport"/>
    <property type="evidence" value="ECO:0007669"/>
    <property type="project" value="TreeGrafter"/>
</dbReference>
<evidence type="ECO:0000313" key="13">
    <source>
        <dbReference type="EMBL" id="EGV63378.1"/>
    </source>
</evidence>
<reference evidence="13 14" key="1">
    <citation type="journal article" date="2011" name="Proc. Natl. Acad. Sci. U.S.A.">
        <title>Comparative genomics of xylose-fermenting fungi for enhanced biofuel production.</title>
        <authorList>
            <person name="Wohlbach D.J."/>
            <person name="Kuo A."/>
            <person name="Sato T.K."/>
            <person name="Potts K.M."/>
            <person name="Salamov A.A."/>
            <person name="LaButti K.M."/>
            <person name="Sun H."/>
            <person name="Clum A."/>
            <person name="Pangilinan J.L."/>
            <person name="Lindquist E.A."/>
            <person name="Lucas S."/>
            <person name="Lapidus A."/>
            <person name="Jin M."/>
            <person name="Gunawan C."/>
            <person name="Balan V."/>
            <person name="Dale B.E."/>
            <person name="Jeffries T.W."/>
            <person name="Zinkel R."/>
            <person name="Barry K.W."/>
            <person name="Grigoriev I.V."/>
            <person name="Gasch A.P."/>
        </authorList>
    </citation>
    <scope>NUCLEOTIDE SEQUENCE [LARGE SCALE GENOMIC DNA]</scope>
    <source>
        <strain evidence="14">ATCC 10573 / BCRC 21748 / CBS 615 / JCM 9827 / NBRC 10315 / NRRL Y-1498 / VKM Y-70</strain>
    </source>
</reference>
<feature type="region of interest" description="Disordered" evidence="11">
    <location>
        <begin position="388"/>
        <end position="417"/>
    </location>
</feature>
<keyword evidence="9 10" id="KW-0472">Membrane</keyword>
<evidence type="ECO:0000259" key="12">
    <source>
        <dbReference type="PROSITE" id="PS51847"/>
    </source>
</evidence>
<evidence type="ECO:0000256" key="4">
    <source>
        <dbReference type="ARBA" id="ARBA00022692"/>
    </source>
</evidence>
<dbReference type="GO" id="GO:0008289">
    <property type="term" value="F:lipid binding"/>
    <property type="evidence" value="ECO:0007669"/>
    <property type="project" value="UniProtKB-KW"/>
</dbReference>
<dbReference type="HOGENOM" id="CLU_476594_0_0_1"/>
<dbReference type="KEGG" id="cten:18249483"/>
<name>G3B647_CANTC</name>
<dbReference type="Proteomes" id="UP000000707">
    <property type="component" value="Unassembled WGS sequence"/>
</dbReference>
<evidence type="ECO:0000256" key="6">
    <source>
        <dbReference type="ARBA" id="ARBA00023055"/>
    </source>
</evidence>
<sequence>MSFNVDWNLLETESMAQWTKELLTETLNSGKRPNILASEIEIKDLNFGKIPPTFEILEIGELETDRFRGIFKINYDGDAHITLHTKVQANPLKIYSDNLTELEDFIGGSSDFIKPNFQLSNDEFSLPLDLKLSDIKISGIGIIVFSKTKGLTLVFRNDPLDSINVSSTFDMVQVLAKFLQSQIETQIRDLFRETLPTVLHKLSLKYISSNNDNFLNNLNLHNFNVNNNNEVVLFDLNNEFNNYSAKNLQKNLKLFNSRETLNLHIPKFKNVIQRSNLQKFNKKLSPNLLTSLSLINDNKVFDNNGSNGIPINFLVDKEYTDVQHIVKNISDIQSNNYYQKNVNNNMAKPKRRVIKLNRNKTSKSIDNNASNTMSVAESTLLSNYNGISQTSTMNDDDNLDVTQSEDMESEGSTCVDEQDDVLQQPRPLRLNELKQIHSHSHFHRNFDNSSPNNSNSSFLSGVGIGNNYFNFTNKEHVNPDEFKKSDDEVYNEVNEKSNNYLDVKSIKEKLNELRKLQMENHKHFYMEMPPPYQL</sequence>
<comment type="subcellular location">
    <subcellularLocation>
        <location evidence="1">Membrane</location>
    </subcellularLocation>
    <subcellularLocation>
        <location evidence="10">Mitochondrion outer membrane</location>
        <topology evidence="10">Multi-pass membrane protein</topology>
    </subcellularLocation>
    <text evidence="10">The ERMES/MDM complex localizes to a few discrete foci (around 10 per single cell), that represent mitochondria-endoplasmic reticulum junctions. These foci are often found next to mtDNA nucleoids.</text>
</comment>
<comment type="similarity">
    <text evidence="10">Belongs to the MDM34 family.</text>
</comment>
<dbReference type="InterPro" id="IPR027536">
    <property type="entry name" value="MDM34"/>
</dbReference>
<evidence type="ECO:0000256" key="3">
    <source>
        <dbReference type="ARBA" id="ARBA00022452"/>
    </source>
</evidence>
<comment type="subunit">
    <text evidence="10">Component of the ER-mitochondria encounter structure (ERMES) or MDM complex, composed of MMM1, MDM10, MDM12 and MDM34.</text>
</comment>
<gene>
    <name evidence="10" type="primary">MDM34</name>
    <name evidence="13" type="ORF">CANTEDRAFT_130852</name>
</gene>
<keyword evidence="3 10" id="KW-1134">Transmembrane beta strand</keyword>
<evidence type="ECO:0000256" key="7">
    <source>
        <dbReference type="ARBA" id="ARBA00023121"/>
    </source>
</evidence>
<keyword evidence="8 10" id="KW-0496">Mitochondrion</keyword>
<dbReference type="GO" id="GO:1990456">
    <property type="term" value="P:mitochondrion-endoplasmic reticulum membrane tethering"/>
    <property type="evidence" value="ECO:0007669"/>
    <property type="project" value="TreeGrafter"/>
</dbReference>
<comment type="domain">
    <text evidence="10">Lacks alpha-helical transmembrane segments, suggesting that it resides in the membrane via beta-sheet conformations similar to those predicted for other outer membrane proteins and porin.</text>
</comment>
<dbReference type="GeneID" id="18249483"/>
<evidence type="ECO:0000256" key="11">
    <source>
        <dbReference type="SAM" id="MobiDB-lite"/>
    </source>
</evidence>
<dbReference type="EMBL" id="GL996524">
    <property type="protein sequence ID" value="EGV63378.1"/>
    <property type="molecule type" value="Genomic_DNA"/>
</dbReference>
<keyword evidence="7" id="KW-0446">Lipid-binding</keyword>
<dbReference type="GO" id="GO:0007005">
    <property type="term" value="P:mitochondrion organization"/>
    <property type="evidence" value="ECO:0007669"/>
    <property type="project" value="InterPro"/>
</dbReference>
<evidence type="ECO:0000256" key="1">
    <source>
        <dbReference type="ARBA" id="ARBA00004370"/>
    </source>
</evidence>
<dbReference type="Pfam" id="PF26545">
    <property type="entry name" value="Mdm34_N"/>
    <property type="match status" value="1"/>
</dbReference>
<keyword evidence="4 10" id="KW-0812">Transmembrane</keyword>
<dbReference type="STRING" id="590646.G3B647"/>
<protein>
    <recommendedName>
        <fullName evidence="10">Mitochondrial distribution and morphology protein 34</fullName>
    </recommendedName>
</protein>
<dbReference type="InterPro" id="IPR031468">
    <property type="entry name" value="SMP_LBD"/>
</dbReference>
<dbReference type="OrthoDB" id="17927at2759"/>
<proteinExistence type="inferred from homology"/>
<dbReference type="eggNOG" id="ENOG502QT3W">
    <property type="taxonomic scope" value="Eukaryota"/>
</dbReference>
<evidence type="ECO:0000256" key="5">
    <source>
        <dbReference type="ARBA" id="ARBA00022787"/>
    </source>
</evidence>
<keyword evidence="14" id="KW-1185">Reference proteome</keyword>
<feature type="compositionally biased region" description="Acidic residues" evidence="11">
    <location>
        <begin position="394"/>
        <end position="409"/>
    </location>
</feature>
<feature type="domain" description="SMP-LTD" evidence="12">
    <location>
        <begin position="1"/>
        <end position="204"/>
    </location>
</feature>
<dbReference type="CDD" id="cd21673">
    <property type="entry name" value="SMP_Mdm34"/>
    <property type="match status" value="1"/>
</dbReference>
<dbReference type="PANTHER" id="PTHR28185:SF1">
    <property type="entry name" value="MITOCHONDRIAL DISTRIBUTION AND MORPHOLOGY PROTEIN 34"/>
    <property type="match status" value="1"/>
</dbReference>